<dbReference type="PANTHER" id="PTHR38886:SF1">
    <property type="entry name" value="NACHT-NTPASE AND P-LOOP NTPASES N-TERMINAL DOMAIN-CONTAINING PROTEIN"/>
    <property type="match status" value="1"/>
</dbReference>
<dbReference type="Proteomes" id="UP001628179">
    <property type="component" value="Unassembled WGS sequence"/>
</dbReference>
<accession>A0ABQ0G4Z9</accession>
<evidence type="ECO:0000313" key="3">
    <source>
        <dbReference type="Proteomes" id="UP001628179"/>
    </source>
</evidence>
<keyword evidence="1" id="KW-0732">Signal</keyword>
<sequence length="512" mass="57156">MAISFGSVGDIIAVCLLAKDLVEALDDSRGSAAEYRDIVRELGGLERCLLQVDLLCRFQDQNAEILPICDIARDTVRDCRETLKELSMRVKKYDRYMGSSGSLALVPDALMKIRFRISDKGRIEKYRAKISSHRESLGMVLAIASVHLQKLNGNKMDEMKDTAGSSHRSMVELIGTINGRIGANTSELSEQKSVITKVAESIGWISQTCTYIKTVLGTLLSLSWPIHNAVLALHTKLPSSLELTLIDDPFILEDALGRKTPVHLQFIDSKEYVFQDYRTGRDIMRSRPWEGAFRPGQRVDMSMVFKHVEHQGQPSTTNDTFSTCPGCKLPNPHSTGMDVECMGCGLFYRRVRDVEETEPVLSAASAVPFASGSSVGPEAALEQEHDCLTEQIEELLLSFKRVRIVSRRQERVKQGLDRGIEAPPNESGFMKRWQQQQLDNNPQLHAIDQIMAELGAELGVRGEEIRRRTDEIPALTEGIELREGNTALSEQPGALKQKIRTIKRYLDDAVAS</sequence>
<dbReference type="GeneID" id="98173689"/>
<evidence type="ECO:0000256" key="1">
    <source>
        <dbReference type="SAM" id="SignalP"/>
    </source>
</evidence>
<evidence type="ECO:0008006" key="4">
    <source>
        <dbReference type="Google" id="ProtNLM"/>
    </source>
</evidence>
<feature type="chain" id="PRO_5046535637" description="Fungal N-terminal domain-containing protein" evidence="1">
    <location>
        <begin position="25"/>
        <end position="512"/>
    </location>
</feature>
<keyword evidence="3" id="KW-1185">Reference proteome</keyword>
<dbReference type="RefSeq" id="XP_070914467.1">
    <property type="nucleotide sequence ID" value="XM_071058366.1"/>
</dbReference>
<protein>
    <recommendedName>
        <fullName evidence="4">Fungal N-terminal domain-containing protein</fullName>
    </recommendedName>
</protein>
<name>A0ABQ0G4Z9_9PEZI</name>
<reference evidence="2 3" key="1">
    <citation type="submission" date="2024-09" db="EMBL/GenBank/DDBJ databases">
        <title>Itraconazole resistance in Madurella fahalii resulting from another homologue of gene encoding cytochrome P450 14-alpha sterol demethylase (CYP51).</title>
        <authorList>
            <person name="Yoshioka I."/>
            <person name="Fahal A.H."/>
            <person name="Kaneko S."/>
            <person name="Yaguchi T."/>
        </authorList>
    </citation>
    <scope>NUCLEOTIDE SEQUENCE [LARGE SCALE GENOMIC DNA]</scope>
    <source>
        <strain evidence="2 3">IFM 68171</strain>
    </source>
</reference>
<organism evidence="2 3">
    <name type="scientific">Madurella fahalii</name>
    <dbReference type="NCBI Taxonomy" id="1157608"/>
    <lineage>
        <taxon>Eukaryota</taxon>
        <taxon>Fungi</taxon>
        <taxon>Dikarya</taxon>
        <taxon>Ascomycota</taxon>
        <taxon>Pezizomycotina</taxon>
        <taxon>Sordariomycetes</taxon>
        <taxon>Sordariomycetidae</taxon>
        <taxon>Sordariales</taxon>
        <taxon>Sordariales incertae sedis</taxon>
        <taxon>Madurella</taxon>
    </lineage>
</organism>
<gene>
    <name evidence="2" type="ORF">MFIFM68171_02944</name>
</gene>
<feature type="signal peptide" evidence="1">
    <location>
        <begin position="1"/>
        <end position="24"/>
    </location>
</feature>
<dbReference type="PANTHER" id="PTHR38886">
    <property type="entry name" value="SESA DOMAIN-CONTAINING PROTEIN"/>
    <property type="match status" value="1"/>
</dbReference>
<proteinExistence type="predicted"/>
<comment type="caution">
    <text evidence="2">The sequence shown here is derived from an EMBL/GenBank/DDBJ whole genome shotgun (WGS) entry which is preliminary data.</text>
</comment>
<dbReference type="EMBL" id="BAAFSV010000002">
    <property type="protein sequence ID" value="GAB1312734.1"/>
    <property type="molecule type" value="Genomic_DNA"/>
</dbReference>
<evidence type="ECO:0000313" key="2">
    <source>
        <dbReference type="EMBL" id="GAB1312734.1"/>
    </source>
</evidence>